<dbReference type="PROSITE" id="PS00781">
    <property type="entry name" value="PEPCASE_1"/>
    <property type="match status" value="1"/>
</dbReference>
<dbReference type="GO" id="GO:0015977">
    <property type="term" value="P:carbon fixation"/>
    <property type="evidence" value="ECO:0007669"/>
    <property type="project" value="UniProtKB-KW"/>
</dbReference>
<comment type="catalytic activity">
    <reaction evidence="6">
        <text>oxaloacetate + phosphate = phosphoenolpyruvate + hydrogencarbonate</text>
        <dbReference type="Rhea" id="RHEA:28370"/>
        <dbReference type="ChEBI" id="CHEBI:16452"/>
        <dbReference type="ChEBI" id="CHEBI:17544"/>
        <dbReference type="ChEBI" id="CHEBI:43474"/>
        <dbReference type="ChEBI" id="CHEBI:58702"/>
        <dbReference type="EC" id="4.1.1.31"/>
    </reaction>
</comment>
<dbReference type="PRINTS" id="PR00150">
    <property type="entry name" value="PEPCARBXLASE"/>
</dbReference>
<reference evidence="7 8" key="1">
    <citation type="submission" date="2017-05" db="EMBL/GenBank/DDBJ databases">
        <authorList>
            <person name="Varghese N."/>
            <person name="Submissions S."/>
        </authorList>
    </citation>
    <scope>NUCLEOTIDE SEQUENCE [LARGE SCALE GENOMIC DNA]</scope>
    <source>
        <strain evidence="7 8">DSM 19504</strain>
    </source>
</reference>
<dbReference type="GO" id="GO:0008964">
    <property type="term" value="F:phosphoenolpyruvate carboxylase activity"/>
    <property type="evidence" value="ECO:0007669"/>
    <property type="project" value="UniProtKB-EC"/>
</dbReference>
<dbReference type="GO" id="GO:0005829">
    <property type="term" value="C:cytosol"/>
    <property type="evidence" value="ECO:0007669"/>
    <property type="project" value="TreeGrafter"/>
</dbReference>
<dbReference type="InterPro" id="IPR015813">
    <property type="entry name" value="Pyrv/PenolPyrv_kinase-like_dom"/>
</dbReference>
<comment type="similarity">
    <text evidence="1">Belongs to the PEPCase type 1 family.</text>
</comment>
<sequence length="900" mass="101643">MELHNRSVRTDVRELGALLGDVLAAQTSTAAYETVEDLRTDAIAYRRGDASSRDALEETIDGLSGPREDVVARAFTTYFELINLAEERERVRAVRNADADGSLHDSLEATVSGLAEAGVDAEEFEDLLADVLIEPTFTAHPTEARRATVKAKLRSIATHLEELDERDMTDRERNAVWRDVTAEVTSLWGTRQVRQRRPEPEDEARNVQWYLENTLFDVVGDAYEEFEETISSEYEAVDCPKLFEFRSWAGSDRDGNPFVTPEVTAETLERQREIAVEKYRDRCKRLSAVLSQDGDRYAIDGPLRESLAADAERFPTVVKEARERYPDEPYRQKLKLMRERLDRVDDVRPGGYPDGDAFLADLEVVAESLSVDRNDAVRTSFIEPLRRQVDTFGFVLASLDLRDHRENHTEAVAEAVAAEGVDYREMDEEARTDFLTGAILQSEPVVDAEDPGDVSETTERVFRRFRELADWQAEYGTQAIDTYCISMTEEPSHVLEVLFLADQVGVVSLPDHCGLDVVPLLETESALNGAERILGTLFENEAYGTALETRGEIQEVMLGYSDSNKENGFLAANWDLYRNQRRLASFCREEEVTLRLFHGRGGSISRGGGPMNEALLALPNETVTGQVKFTEQGEAIAEKYANHRIAERELEQMLDAQIRARHEADEEPTEDVPDEWVDAMETMVPAARSAYRDLLNADGFVSYFGQATPISVVEDLNLGSRPASRSGERTVEDLRAIPWVFSWTQTRLILPGWYALGTGLDAYLEDAGEEAGLETLREMYEEWPFFRTTLDNAALALARTEPEIAAEYADLADDDLRERFFPKLVEEYERGRELVLAISDRDELVRREWLAESLDRRNPYVDPLNLLQVDLLGRTHRTEAEERTLRLTVNGIAAGMKNTG</sequence>
<dbReference type="HAMAP" id="MF_00595">
    <property type="entry name" value="PEPcase_type1"/>
    <property type="match status" value="1"/>
</dbReference>
<dbReference type="EMBL" id="FXTD01000002">
    <property type="protein sequence ID" value="SMO45026.1"/>
    <property type="molecule type" value="Genomic_DNA"/>
</dbReference>
<dbReference type="EC" id="4.1.1.31" evidence="2"/>
<keyword evidence="3" id="KW-0460">Magnesium</keyword>
<dbReference type="InterPro" id="IPR021135">
    <property type="entry name" value="PEP_COase"/>
</dbReference>
<dbReference type="SUPFAM" id="SSF51621">
    <property type="entry name" value="Phosphoenolpyruvate/pyruvate domain"/>
    <property type="match status" value="1"/>
</dbReference>
<keyword evidence="4" id="KW-0456">Lyase</keyword>
<evidence type="ECO:0000313" key="7">
    <source>
        <dbReference type="EMBL" id="SMO45026.1"/>
    </source>
</evidence>
<accession>A0A521BD60</accession>
<keyword evidence="8" id="KW-1185">Reference proteome</keyword>
<dbReference type="InterPro" id="IPR022805">
    <property type="entry name" value="PEP_COase_bac/pln-type"/>
</dbReference>
<dbReference type="AlphaFoldDB" id="A0A521BD60"/>
<dbReference type="PANTHER" id="PTHR30523:SF6">
    <property type="entry name" value="PHOSPHOENOLPYRUVATE CARBOXYLASE"/>
    <property type="match status" value="1"/>
</dbReference>
<dbReference type="Proteomes" id="UP000319712">
    <property type="component" value="Unassembled WGS sequence"/>
</dbReference>
<name>A0A521BD60_9EURY</name>
<dbReference type="Gene3D" id="1.20.1440.90">
    <property type="entry name" value="Phosphoenolpyruvate/pyruvate domain"/>
    <property type="match status" value="1"/>
</dbReference>
<organism evidence="7 8">
    <name type="scientific">Halorubrum cibi</name>
    <dbReference type="NCBI Taxonomy" id="413815"/>
    <lineage>
        <taxon>Archaea</taxon>
        <taxon>Methanobacteriati</taxon>
        <taxon>Methanobacteriota</taxon>
        <taxon>Stenosarchaea group</taxon>
        <taxon>Halobacteria</taxon>
        <taxon>Halobacteriales</taxon>
        <taxon>Haloferacaceae</taxon>
        <taxon>Halorubrum</taxon>
    </lineage>
</organism>
<evidence type="ECO:0000256" key="3">
    <source>
        <dbReference type="ARBA" id="ARBA00022842"/>
    </source>
</evidence>
<evidence type="ECO:0000256" key="2">
    <source>
        <dbReference type="ARBA" id="ARBA00012305"/>
    </source>
</evidence>
<dbReference type="PANTHER" id="PTHR30523">
    <property type="entry name" value="PHOSPHOENOLPYRUVATE CARBOXYLASE"/>
    <property type="match status" value="1"/>
</dbReference>
<dbReference type="OrthoDB" id="340936at2157"/>
<keyword evidence="5" id="KW-0120">Carbon dioxide fixation</keyword>
<proteinExistence type="inferred from homology"/>
<dbReference type="GO" id="GO:0006099">
    <property type="term" value="P:tricarboxylic acid cycle"/>
    <property type="evidence" value="ECO:0007669"/>
    <property type="project" value="InterPro"/>
</dbReference>
<evidence type="ECO:0000256" key="1">
    <source>
        <dbReference type="ARBA" id="ARBA00008346"/>
    </source>
</evidence>
<dbReference type="Pfam" id="PF00311">
    <property type="entry name" value="PEPcase"/>
    <property type="match status" value="1"/>
</dbReference>
<evidence type="ECO:0000313" key="8">
    <source>
        <dbReference type="Proteomes" id="UP000319712"/>
    </source>
</evidence>
<protein>
    <recommendedName>
        <fullName evidence="2">phosphoenolpyruvate carboxylase</fullName>
        <ecNumber evidence="2">4.1.1.31</ecNumber>
    </recommendedName>
</protein>
<dbReference type="NCBIfam" id="NF000584">
    <property type="entry name" value="PRK00009.1"/>
    <property type="match status" value="1"/>
</dbReference>
<keyword evidence="7" id="KW-0670">Pyruvate</keyword>
<gene>
    <name evidence="7" type="ORF">SAMN06264867_102193</name>
</gene>
<dbReference type="InterPro" id="IPR018129">
    <property type="entry name" value="PEP_COase_Lys_AS"/>
</dbReference>
<evidence type="ECO:0000256" key="4">
    <source>
        <dbReference type="ARBA" id="ARBA00023239"/>
    </source>
</evidence>
<evidence type="ECO:0000256" key="5">
    <source>
        <dbReference type="ARBA" id="ARBA00023300"/>
    </source>
</evidence>
<evidence type="ECO:0000256" key="6">
    <source>
        <dbReference type="ARBA" id="ARBA00048995"/>
    </source>
</evidence>
<dbReference type="RefSeq" id="WP_142985620.1">
    <property type="nucleotide sequence ID" value="NZ_FXTD01000002.1"/>
</dbReference>